<dbReference type="InterPro" id="IPR036034">
    <property type="entry name" value="PDZ_sf"/>
</dbReference>
<dbReference type="InterPro" id="IPR041489">
    <property type="entry name" value="PDZ_6"/>
</dbReference>
<dbReference type="InterPro" id="IPR004387">
    <property type="entry name" value="Pept_M50_Zn"/>
</dbReference>
<feature type="transmembrane region" description="Helical" evidence="2">
    <location>
        <begin position="93"/>
        <end position="114"/>
    </location>
</feature>
<accession>A0ABS1HPG1</accession>
<feature type="transmembrane region" description="Helical" evidence="2">
    <location>
        <begin position="6"/>
        <end position="27"/>
    </location>
</feature>
<reference evidence="4 5" key="1">
    <citation type="submission" date="2021-01" db="EMBL/GenBank/DDBJ databases">
        <title>Carboxyliciviraga sp.nov., isolated from coastal sediments.</title>
        <authorList>
            <person name="Lu D."/>
            <person name="Zhang T."/>
        </authorList>
    </citation>
    <scope>NUCLEOTIDE SEQUENCE [LARGE SCALE GENOMIC DNA]</scope>
    <source>
        <strain evidence="4 5">N1Y132</strain>
    </source>
</reference>
<dbReference type="EMBL" id="JAENRR010000076">
    <property type="protein sequence ID" value="MBK3519567.1"/>
    <property type="molecule type" value="Genomic_DNA"/>
</dbReference>
<dbReference type="RefSeq" id="WP_200466785.1">
    <property type="nucleotide sequence ID" value="NZ_JAENRR010000076.1"/>
</dbReference>
<dbReference type="Gene3D" id="2.30.42.10">
    <property type="match status" value="2"/>
</dbReference>
<keyword evidence="2" id="KW-0812">Transmembrane</keyword>
<sequence>MGLIYYWYGYLIIGSILLIGKAVSCRLAGIYHHHYQIGYSPKLFHIKLWGVTISIGIVIPFPGLFKIFEVHDEGLKKVRPIWMRREHSYLKRLFGISGGAFLIYLAALALNAFVHYNTQHTYISSDDVNANGIFVDSIGHELGFRNGDKILEINGQAYERFTDIKKSLLIDNARDFTVLRNDTVMKLSVTNEDAITDVFTNNARIFSPITIVYPFEIDEVKAGGYADDAGLIKGDQMVSINSDTILYFNDFSKCLKSFANSSVTIGIKRSTSDNILYRNITVSPNGTIGIYLKQSLPTTAEKKSIIQSLNAGNRYIAAYARQLKIIFSAHDESMKVGGFKSIGSLFPEQFHFARIISLMLLSYFCLLIIPTPVSDTRYLIALTIDQFIKLPQKAGKWIGWIVFLPLILIANAIDIIKVFF</sequence>
<evidence type="ECO:0000259" key="3">
    <source>
        <dbReference type="Pfam" id="PF17820"/>
    </source>
</evidence>
<feature type="transmembrane region" description="Helical" evidence="2">
    <location>
        <begin position="350"/>
        <end position="369"/>
    </location>
</feature>
<name>A0ABS1HPG1_9BACT</name>
<organism evidence="4 5">
    <name type="scientific">Carboxylicivirga marina</name>
    <dbReference type="NCBI Taxonomy" id="2800988"/>
    <lineage>
        <taxon>Bacteria</taxon>
        <taxon>Pseudomonadati</taxon>
        <taxon>Bacteroidota</taxon>
        <taxon>Bacteroidia</taxon>
        <taxon>Marinilabiliales</taxon>
        <taxon>Marinilabiliaceae</taxon>
        <taxon>Carboxylicivirga</taxon>
    </lineage>
</organism>
<gene>
    <name evidence="4" type="ORF">JIV24_19640</name>
</gene>
<proteinExistence type="predicted"/>
<evidence type="ECO:0000313" key="4">
    <source>
        <dbReference type="EMBL" id="MBK3519567.1"/>
    </source>
</evidence>
<keyword evidence="2" id="KW-1133">Transmembrane helix</keyword>
<feature type="transmembrane region" description="Helical" evidence="2">
    <location>
        <begin position="48"/>
        <end position="68"/>
    </location>
</feature>
<feature type="domain" description="PDZ" evidence="3">
    <location>
        <begin position="217"/>
        <end position="269"/>
    </location>
</feature>
<evidence type="ECO:0000256" key="2">
    <source>
        <dbReference type="SAM" id="Phobius"/>
    </source>
</evidence>
<dbReference type="PANTHER" id="PTHR42837:SF2">
    <property type="entry name" value="MEMBRANE METALLOPROTEASE ARASP2, CHLOROPLASTIC-RELATED"/>
    <property type="match status" value="1"/>
</dbReference>
<keyword evidence="2" id="KW-0472">Membrane</keyword>
<feature type="transmembrane region" description="Helical" evidence="2">
    <location>
        <begin position="397"/>
        <end position="416"/>
    </location>
</feature>
<comment type="cofactor">
    <cofactor evidence="1">
        <name>Zn(2+)</name>
        <dbReference type="ChEBI" id="CHEBI:29105"/>
    </cofactor>
</comment>
<dbReference type="Pfam" id="PF17820">
    <property type="entry name" value="PDZ_6"/>
    <property type="match status" value="1"/>
</dbReference>
<comment type="caution">
    <text evidence="4">The sequence shown here is derived from an EMBL/GenBank/DDBJ whole genome shotgun (WGS) entry which is preliminary data.</text>
</comment>
<keyword evidence="5" id="KW-1185">Reference proteome</keyword>
<evidence type="ECO:0000313" key="5">
    <source>
        <dbReference type="Proteomes" id="UP000605676"/>
    </source>
</evidence>
<dbReference type="Proteomes" id="UP000605676">
    <property type="component" value="Unassembled WGS sequence"/>
</dbReference>
<protein>
    <recommendedName>
        <fullName evidence="3">PDZ domain-containing protein</fullName>
    </recommendedName>
</protein>
<dbReference type="SUPFAM" id="SSF50156">
    <property type="entry name" value="PDZ domain-like"/>
    <property type="match status" value="2"/>
</dbReference>
<dbReference type="PANTHER" id="PTHR42837">
    <property type="entry name" value="REGULATOR OF SIGMA-E PROTEASE RSEP"/>
    <property type="match status" value="1"/>
</dbReference>
<evidence type="ECO:0000256" key="1">
    <source>
        <dbReference type="ARBA" id="ARBA00001947"/>
    </source>
</evidence>